<dbReference type="EMBL" id="CADEPM010000007">
    <property type="protein sequence ID" value="CAB3408986.1"/>
    <property type="molecule type" value="Genomic_DNA"/>
</dbReference>
<evidence type="ECO:0000313" key="3">
    <source>
        <dbReference type="EMBL" id="CAB3408986.1"/>
    </source>
</evidence>
<feature type="region of interest" description="Disordered" evidence="1">
    <location>
        <begin position="156"/>
        <end position="176"/>
    </location>
</feature>
<keyword evidence="2" id="KW-1133">Transmembrane helix</keyword>
<name>A0A8S1F7V8_9PELO</name>
<dbReference type="Proteomes" id="UP000494206">
    <property type="component" value="Unassembled WGS sequence"/>
</dbReference>
<organism evidence="3 4">
    <name type="scientific">Caenorhabditis bovis</name>
    <dbReference type="NCBI Taxonomy" id="2654633"/>
    <lineage>
        <taxon>Eukaryota</taxon>
        <taxon>Metazoa</taxon>
        <taxon>Ecdysozoa</taxon>
        <taxon>Nematoda</taxon>
        <taxon>Chromadorea</taxon>
        <taxon>Rhabditida</taxon>
        <taxon>Rhabditina</taxon>
        <taxon>Rhabditomorpha</taxon>
        <taxon>Rhabditoidea</taxon>
        <taxon>Rhabditidae</taxon>
        <taxon>Peloderinae</taxon>
        <taxon>Caenorhabditis</taxon>
    </lineage>
</organism>
<feature type="region of interest" description="Disordered" evidence="1">
    <location>
        <begin position="51"/>
        <end position="118"/>
    </location>
</feature>
<evidence type="ECO:0000256" key="2">
    <source>
        <dbReference type="SAM" id="Phobius"/>
    </source>
</evidence>
<keyword evidence="4" id="KW-1185">Reference proteome</keyword>
<feature type="compositionally biased region" description="Low complexity" evidence="1">
    <location>
        <begin position="51"/>
        <end position="68"/>
    </location>
</feature>
<dbReference type="AlphaFoldDB" id="A0A8S1F7V8"/>
<keyword evidence="2" id="KW-0472">Membrane</keyword>
<dbReference type="OrthoDB" id="5857577at2759"/>
<feature type="transmembrane region" description="Helical" evidence="2">
    <location>
        <begin position="202"/>
        <end position="225"/>
    </location>
</feature>
<protein>
    <submittedName>
        <fullName evidence="3">Uncharacterized protein</fullName>
    </submittedName>
</protein>
<accession>A0A8S1F7V8</accession>
<evidence type="ECO:0000313" key="4">
    <source>
        <dbReference type="Proteomes" id="UP000494206"/>
    </source>
</evidence>
<feature type="compositionally biased region" description="Polar residues" evidence="1">
    <location>
        <begin position="164"/>
        <end position="175"/>
    </location>
</feature>
<gene>
    <name evidence="3" type="ORF">CBOVIS_LOCUS10700</name>
</gene>
<proteinExistence type="predicted"/>
<sequence length="239" mass="26507">MVGRVFDICSPPQYFSSLADRIEKTNQNDAKRYMAIYDDVSNYCQSPTSTVISYSGSSTPSSSMSPTSHQKDDNTPLYENIEEMTRLCSSSSSRDHSKLSKPSVSDFLKSIPPPPPPIYDDVVYNKRSELDSNNHTTTSSLASSSASSRRHIIAAVGGGGGTDQHGSSNRPSAQSRRCIDMRPLSLPHKEMQRIEREQSHRVLIITLLIITILILLIALSIYIFYDDIEQHINSISGSF</sequence>
<reference evidence="3 4" key="1">
    <citation type="submission" date="2020-04" db="EMBL/GenBank/DDBJ databases">
        <authorList>
            <person name="Laetsch R D."/>
            <person name="Stevens L."/>
            <person name="Kumar S."/>
            <person name="Blaxter L. M."/>
        </authorList>
    </citation>
    <scope>NUCLEOTIDE SEQUENCE [LARGE SCALE GENOMIC DNA]</scope>
</reference>
<evidence type="ECO:0000256" key="1">
    <source>
        <dbReference type="SAM" id="MobiDB-lite"/>
    </source>
</evidence>
<keyword evidence="2" id="KW-0812">Transmembrane</keyword>
<comment type="caution">
    <text evidence="3">The sequence shown here is derived from an EMBL/GenBank/DDBJ whole genome shotgun (WGS) entry which is preliminary data.</text>
</comment>